<reference evidence="1 2" key="1">
    <citation type="journal article" date="2018" name="Front. Plant Sci.">
        <title>Red Clover (Trifolium pratense) and Zigzag Clover (T. medium) - A Picture of Genomic Similarities and Differences.</title>
        <authorList>
            <person name="Dluhosova J."/>
            <person name="Istvanek J."/>
            <person name="Nedelnik J."/>
            <person name="Repkova J."/>
        </authorList>
    </citation>
    <scope>NUCLEOTIDE SEQUENCE [LARGE SCALE GENOMIC DNA]</scope>
    <source>
        <strain evidence="2">cv. 10/8</strain>
        <tissue evidence="1">Leaf</tissue>
    </source>
</reference>
<feature type="non-terminal residue" evidence="1">
    <location>
        <position position="50"/>
    </location>
</feature>
<protein>
    <submittedName>
        <fullName evidence="1">Pentatricopeptide repeat-containing protein</fullName>
    </submittedName>
</protein>
<dbReference type="GO" id="GO:0009451">
    <property type="term" value="P:RNA modification"/>
    <property type="evidence" value="ECO:0007669"/>
    <property type="project" value="InterPro"/>
</dbReference>
<proteinExistence type="predicted"/>
<dbReference type="PANTHER" id="PTHR47926">
    <property type="entry name" value="PENTATRICOPEPTIDE REPEAT-CONTAINING PROTEIN"/>
    <property type="match status" value="1"/>
</dbReference>
<dbReference type="EMBL" id="LXQA010193826">
    <property type="protein sequence ID" value="MCI32248.1"/>
    <property type="molecule type" value="Genomic_DNA"/>
</dbReference>
<evidence type="ECO:0000313" key="2">
    <source>
        <dbReference type="Proteomes" id="UP000265520"/>
    </source>
</evidence>
<organism evidence="1 2">
    <name type="scientific">Trifolium medium</name>
    <dbReference type="NCBI Taxonomy" id="97028"/>
    <lineage>
        <taxon>Eukaryota</taxon>
        <taxon>Viridiplantae</taxon>
        <taxon>Streptophyta</taxon>
        <taxon>Embryophyta</taxon>
        <taxon>Tracheophyta</taxon>
        <taxon>Spermatophyta</taxon>
        <taxon>Magnoliopsida</taxon>
        <taxon>eudicotyledons</taxon>
        <taxon>Gunneridae</taxon>
        <taxon>Pentapetalae</taxon>
        <taxon>rosids</taxon>
        <taxon>fabids</taxon>
        <taxon>Fabales</taxon>
        <taxon>Fabaceae</taxon>
        <taxon>Papilionoideae</taxon>
        <taxon>50 kb inversion clade</taxon>
        <taxon>NPAAA clade</taxon>
        <taxon>Hologalegina</taxon>
        <taxon>IRL clade</taxon>
        <taxon>Trifolieae</taxon>
        <taxon>Trifolium</taxon>
    </lineage>
</organism>
<evidence type="ECO:0000313" key="1">
    <source>
        <dbReference type="EMBL" id="MCI32248.1"/>
    </source>
</evidence>
<comment type="caution">
    <text evidence="1">The sequence shown here is derived from an EMBL/GenBank/DDBJ whole genome shotgun (WGS) entry which is preliminary data.</text>
</comment>
<sequence length="50" mass="5597">MKLIGEIPFQSSVMVWRALLGACVIHKNVDLGRVCAQHVLEMEPHDDATH</sequence>
<dbReference type="AlphaFoldDB" id="A0A392R6K8"/>
<dbReference type="Proteomes" id="UP000265520">
    <property type="component" value="Unassembled WGS sequence"/>
</dbReference>
<accession>A0A392R6K8</accession>
<dbReference type="InterPro" id="IPR046960">
    <property type="entry name" value="PPR_At4g14850-like_plant"/>
</dbReference>
<keyword evidence="2" id="KW-1185">Reference proteome</keyword>
<name>A0A392R6K8_9FABA</name>
<dbReference type="PANTHER" id="PTHR47926:SF520">
    <property type="entry name" value="DYW DOMAIN-CONTAINING PROTEIN"/>
    <property type="match status" value="1"/>
</dbReference>
<dbReference type="GO" id="GO:0003723">
    <property type="term" value="F:RNA binding"/>
    <property type="evidence" value="ECO:0007669"/>
    <property type="project" value="InterPro"/>
</dbReference>